<keyword evidence="1" id="KW-1133">Transmembrane helix</keyword>
<evidence type="ECO:0000313" key="3">
    <source>
        <dbReference type="Proteomes" id="UP001190700"/>
    </source>
</evidence>
<feature type="non-terminal residue" evidence="2">
    <location>
        <position position="1"/>
    </location>
</feature>
<reference evidence="2 3" key="1">
    <citation type="journal article" date="2015" name="Genome Biol. Evol.">
        <title>Comparative Genomics of a Bacterivorous Green Alga Reveals Evolutionary Causalities and Consequences of Phago-Mixotrophic Mode of Nutrition.</title>
        <authorList>
            <person name="Burns J.A."/>
            <person name="Paasch A."/>
            <person name="Narechania A."/>
            <person name="Kim E."/>
        </authorList>
    </citation>
    <scope>NUCLEOTIDE SEQUENCE [LARGE SCALE GENOMIC DNA]</scope>
    <source>
        <strain evidence="2 3">PLY_AMNH</strain>
    </source>
</reference>
<proteinExistence type="predicted"/>
<keyword evidence="1" id="KW-0812">Transmembrane</keyword>
<feature type="transmembrane region" description="Helical" evidence="1">
    <location>
        <begin position="101"/>
        <end position="127"/>
    </location>
</feature>
<keyword evidence="3" id="KW-1185">Reference proteome</keyword>
<evidence type="ECO:0000256" key="1">
    <source>
        <dbReference type="SAM" id="Phobius"/>
    </source>
</evidence>
<dbReference type="EMBL" id="LGRX02014638">
    <property type="protein sequence ID" value="KAK3264303.1"/>
    <property type="molecule type" value="Genomic_DNA"/>
</dbReference>
<comment type="caution">
    <text evidence="2">The sequence shown here is derived from an EMBL/GenBank/DDBJ whole genome shotgun (WGS) entry which is preliminary data.</text>
</comment>
<name>A0AAE0KXD6_9CHLO</name>
<dbReference type="AlphaFoldDB" id="A0AAE0KXD6"/>
<dbReference type="Proteomes" id="UP001190700">
    <property type="component" value="Unassembled WGS sequence"/>
</dbReference>
<protein>
    <submittedName>
        <fullName evidence="2">Uncharacterized protein</fullName>
    </submittedName>
</protein>
<keyword evidence="1" id="KW-0472">Membrane</keyword>
<gene>
    <name evidence="2" type="ORF">CYMTET_26944</name>
</gene>
<evidence type="ECO:0000313" key="2">
    <source>
        <dbReference type="EMBL" id="KAK3264303.1"/>
    </source>
</evidence>
<organism evidence="2 3">
    <name type="scientific">Cymbomonas tetramitiformis</name>
    <dbReference type="NCBI Taxonomy" id="36881"/>
    <lineage>
        <taxon>Eukaryota</taxon>
        <taxon>Viridiplantae</taxon>
        <taxon>Chlorophyta</taxon>
        <taxon>Pyramimonadophyceae</taxon>
        <taxon>Pyramimonadales</taxon>
        <taxon>Pyramimonadaceae</taxon>
        <taxon>Cymbomonas</taxon>
    </lineage>
</organism>
<sequence>QICGTSDHRQICGTSDHRQICGTSDHRQICGTSDFLREAPSLQLHDAKVGIVFMRVHVGVRQMGSAPSRSAYLMDASDFMGTMEPPPQKTPVSRGVALWTLWWAIVTSVVALIGGSSLLWFLVWFWWRFMC</sequence>
<accession>A0AAE0KXD6</accession>